<dbReference type="RefSeq" id="WP_238935545.1">
    <property type="nucleotide sequence ID" value="NZ_CP061007.1"/>
</dbReference>
<dbReference type="InterPro" id="IPR010982">
    <property type="entry name" value="Lambda_DNA-bd_dom_sf"/>
</dbReference>
<comment type="caution">
    <text evidence="2">The sequence shown here is derived from an EMBL/GenBank/DDBJ whole genome shotgun (WGS) entry which is preliminary data.</text>
</comment>
<sequence length="305" mass="33311">MGSPEAADSPTSTPIWTYLFMLWCMAGTTPKARALGAELRAAREAAGIGLRQLADQLETSHATVSRWETGARSPKPEYVAAYLAKVGASAEQREQLVELARDPDGPHWLSVGMPEQQRQLAALLEIEREATCITTVSPLLIPGLLQTAEYAREIMTTGGVPASEIDTRVAVRLGRRDAITRKDPAKLRAFIGESVLYQLIGSSEIMADQLETLSKYGQLDNVELRIIPTRSGWHPGLEGPFSLAEFGDQNRTSVVHLENRISALFLHEPEEVSAYETALDRVKEVAMSPDSSSRLIADVIGTETT</sequence>
<dbReference type="SMART" id="SM00530">
    <property type="entry name" value="HTH_XRE"/>
    <property type="match status" value="1"/>
</dbReference>
<organism evidence="2 3">
    <name type="scientific">Saccharopolyspora spinosa</name>
    <dbReference type="NCBI Taxonomy" id="60894"/>
    <lineage>
        <taxon>Bacteria</taxon>
        <taxon>Bacillati</taxon>
        <taxon>Actinomycetota</taxon>
        <taxon>Actinomycetes</taxon>
        <taxon>Pseudonocardiales</taxon>
        <taxon>Pseudonocardiaceae</taxon>
        <taxon>Saccharopolyspora</taxon>
    </lineage>
</organism>
<dbReference type="InterPro" id="IPR043917">
    <property type="entry name" value="DUF5753"/>
</dbReference>
<evidence type="ECO:0000259" key="1">
    <source>
        <dbReference type="PROSITE" id="PS50943"/>
    </source>
</evidence>
<dbReference type="Pfam" id="PF19054">
    <property type="entry name" value="DUF5753"/>
    <property type="match status" value="1"/>
</dbReference>
<proteinExistence type="predicted"/>
<dbReference type="STRING" id="994479.GCA_000194155_03104"/>
<dbReference type="PROSITE" id="PS50943">
    <property type="entry name" value="HTH_CROC1"/>
    <property type="match status" value="1"/>
</dbReference>
<evidence type="ECO:0000313" key="2">
    <source>
        <dbReference type="EMBL" id="PKW18470.1"/>
    </source>
</evidence>
<dbReference type="SUPFAM" id="SSF47413">
    <property type="entry name" value="lambda repressor-like DNA-binding domains"/>
    <property type="match status" value="1"/>
</dbReference>
<evidence type="ECO:0000313" key="3">
    <source>
        <dbReference type="Proteomes" id="UP000233786"/>
    </source>
</evidence>
<keyword evidence="3" id="KW-1185">Reference proteome</keyword>
<dbReference type="InterPro" id="IPR001387">
    <property type="entry name" value="Cro/C1-type_HTH"/>
</dbReference>
<dbReference type="AlphaFoldDB" id="A0A2N3Y6C7"/>
<protein>
    <submittedName>
        <fullName evidence="2">Helix-turn-helix protein</fullName>
    </submittedName>
</protein>
<dbReference type="Gene3D" id="1.10.260.40">
    <property type="entry name" value="lambda repressor-like DNA-binding domains"/>
    <property type="match status" value="1"/>
</dbReference>
<dbReference type="Proteomes" id="UP000233786">
    <property type="component" value="Unassembled WGS sequence"/>
</dbReference>
<dbReference type="Pfam" id="PF13560">
    <property type="entry name" value="HTH_31"/>
    <property type="match status" value="1"/>
</dbReference>
<gene>
    <name evidence="2" type="ORF">A8926_6557</name>
</gene>
<feature type="domain" description="HTH cro/C1-type" evidence="1">
    <location>
        <begin position="39"/>
        <end position="93"/>
    </location>
</feature>
<dbReference type="CDD" id="cd00093">
    <property type="entry name" value="HTH_XRE"/>
    <property type="match status" value="1"/>
</dbReference>
<dbReference type="GO" id="GO:0003677">
    <property type="term" value="F:DNA binding"/>
    <property type="evidence" value="ECO:0007669"/>
    <property type="project" value="InterPro"/>
</dbReference>
<accession>A0A2N3Y6C7</accession>
<dbReference type="EMBL" id="PJNB01000001">
    <property type="protein sequence ID" value="PKW18470.1"/>
    <property type="molecule type" value="Genomic_DNA"/>
</dbReference>
<reference evidence="2" key="1">
    <citation type="submission" date="2017-12" db="EMBL/GenBank/DDBJ databases">
        <title>Sequencing the genomes of 1000 Actinobacteria strains.</title>
        <authorList>
            <person name="Klenk H.-P."/>
        </authorList>
    </citation>
    <scope>NUCLEOTIDE SEQUENCE [LARGE SCALE GENOMIC DNA]</scope>
    <source>
        <strain evidence="2">DSM 44228</strain>
    </source>
</reference>
<name>A0A2N3Y6C7_SACSN</name>